<feature type="binding site" evidence="14">
    <location>
        <position position="1149"/>
    </location>
    <ligand>
        <name>[4Fe-4S] cluster</name>
        <dbReference type="ChEBI" id="CHEBI:49883"/>
    </ligand>
</feature>
<keyword evidence="9 14" id="KW-0067">ATP-binding</keyword>
<feature type="binding site" evidence="14">
    <location>
        <position position="810"/>
    </location>
    <ligand>
        <name>[4Fe-4S] cluster</name>
        <dbReference type="ChEBI" id="CHEBI:49883"/>
    </ligand>
</feature>
<evidence type="ECO:0000256" key="7">
    <source>
        <dbReference type="ARBA" id="ARBA00022806"/>
    </source>
</evidence>
<organism evidence="16 17">
    <name type="scientific">Desulfosporosinus acidiphilus (strain DSM 22704 / JCM 16185 / SJ4)</name>
    <dbReference type="NCBI Taxonomy" id="646529"/>
    <lineage>
        <taxon>Bacteria</taxon>
        <taxon>Bacillati</taxon>
        <taxon>Bacillota</taxon>
        <taxon>Clostridia</taxon>
        <taxon>Eubacteriales</taxon>
        <taxon>Desulfitobacteriaceae</taxon>
        <taxon>Desulfosporosinus</taxon>
    </lineage>
</organism>
<dbReference type="eggNOG" id="COG3857">
    <property type="taxonomic scope" value="Bacteria"/>
</dbReference>
<reference evidence="16 17" key="1">
    <citation type="journal article" date="2012" name="J. Bacteriol.">
        <title>Complete genome sequences of Desulfosporosinus orientis DSM765T, Desulfosporosinus youngiae DSM17734T, Desulfosporosinus meridiei DSM13257T, and Desulfosporosinus acidiphilus DSM22704T.</title>
        <authorList>
            <person name="Pester M."/>
            <person name="Brambilla E."/>
            <person name="Alazard D."/>
            <person name="Rattei T."/>
            <person name="Weinmaier T."/>
            <person name="Han J."/>
            <person name="Lucas S."/>
            <person name="Lapidus A."/>
            <person name="Cheng J.F."/>
            <person name="Goodwin L."/>
            <person name="Pitluck S."/>
            <person name="Peters L."/>
            <person name="Ovchinnikova G."/>
            <person name="Teshima H."/>
            <person name="Detter J.C."/>
            <person name="Han C.S."/>
            <person name="Tapia R."/>
            <person name="Land M.L."/>
            <person name="Hauser L."/>
            <person name="Kyrpides N.C."/>
            <person name="Ivanova N.N."/>
            <person name="Pagani I."/>
            <person name="Huntmann M."/>
            <person name="Wei C.L."/>
            <person name="Davenport K.W."/>
            <person name="Daligault H."/>
            <person name="Chain P.S."/>
            <person name="Chen A."/>
            <person name="Mavromatis K."/>
            <person name="Markowitz V."/>
            <person name="Szeto E."/>
            <person name="Mikhailova N."/>
            <person name="Pati A."/>
            <person name="Wagner M."/>
            <person name="Woyke T."/>
            <person name="Ollivier B."/>
            <person name="Klenk H.P."/>
            <person name="Spring S."/>
            <person name="Loy A."/>
        </authorList>
    </citation>
    <scope>NUCLEOTIDE SEQUENCE [LARGE SCALE GENOMIC DNA]</scope>
    <source>
        <strain evidence="17">DSM 22704 / JCM 16185 / SJ4</strain>
    </source>
</reference>
<feature type="binding site" evidence="14">
    <location>
        <position position="1155"/>
    </location>
    <ligand>
        <name>[4Fe-4S] cluster</name>
        <dbReference type="ChEBI" id="CHEBI:49883"/>
    </ligand>
</feature>
<keyword evidence="4 14" id="KW-0547">Nucleotide-binding</keyword>
<dbReference type="PANTHER" id="PTHR30591:SF1">
    <property type="entry name" value="RECBCD ENZYME SUBUNIT RECC"/>
    <property type="match status" value="1"/>
</dbReference>
<feature type="binding site" evidence="14">
    <location>
        <position position="1146"/>
    </location>
    <ligand>
        <name>[4Fe-4S] cluster</name>
        <dbReference type="ChEBI" id="CHEBI:49883"/>
    </ligand>
</feature>
<comment type="subunit">
    <text evidence="14">Heterodimer of AddA and AddB.</text>
</comment>
<sequence length="1209" mass="137489">MSLRLIIGRAGSGKSSLCLEEIRSELREQSWGDPIIFLVPEQASYQMEVALANSPELAGSLRAQVLSFRRMGWRVFAETGGGNKIMIGATGKRMLLRRILLKHRLELKAFARSATRPGMADLLAKTIGEFKTYRIAPHDLRDVKNPHELLENKLFDLALIYEEFQVSLGQAVRDPDDELSLLAAKIPQAPLIQAAKVWIDGFIGFTPQELEVLKQLITTAANVVVTIPLDPDLLSEVRDTEGTLKIGEEFFTGPWQTYQALQRLAIETGVQVQPPSILAATKRFQHPWLYHLEKYYFSYPTTPFSETYTSNLPTESPTFNESTLIPGPGIEIISAVNRRAEIEGIARELRNYARDEGLCWKDMSVMTRDLSGYQDLISQVFTSYEIPFYIDHKHTILHHPFIELVLSILEVVSGNWAYEPLFRCLKTDFFPLQRDDIDRLENYSLEHGINGGSWSSKAPWRYHRQWSLGQNEEQRDRELKIEAQLNSSRLIIYQHIFPLYEALTNRDNKEAITVREITETLFSFLEKLEVPATLKRWADHSQTEGKLSEARLHDQLWAAVIQVFDEIVTGLGDEILELEDYNLILASGIEALEIGQIPPGIDQVLVGSLDRSRNPEVRIQFILGANEGILPARPGFEGVFDAEEREELEKEGVSLAPKGKAQMYEEQFFIYMALTRAREKLVISYPLTDEEGKALTESPVIPRLKQLFLISENFLGNQEALELISHADSALQYYAGQLRNPERSEHTSPIWKAAELWLSQDPQHRRKLTYIQSSLTAKNQEQRIPRPIARRLYGKQLKASVSRLEQFSKCPFGHFAHYGLKLHERPTYQLTRPNMGEFFHTLLHDFALQLQERNLDWGKLTKEESWGLISELADQLAPKLQHEILLSNARYRYITHKLKRTVHHAVRVLAEHARRGVFLPIQLEVKFGPNGTLPGVEVPLSGGDSLVLSGQIDRVDAAFLNGQVYLRILDYKSREQTLALDTIYYGLNLQLLTYLSVALQGAEVLLNTVDLSALKDQESPKTLPPTLPAGFLYFPVLEPQLDEKAPLSAEEAEERRLKAIKISGYLLADPHVLEAMDASFAAGQSDILGLKLNKDGSFRKGANVLTEEQFSMLQNYLFHTLRQTGEDILGGEISLYPYRRGKSTGCQYCSYRPVCHFDPYLPENQYRDLRPLNQEELWDRLESISSPASVADRPAKGVLNWLEGEDFDE</sequence>
<dbReference type="PANTHER" id="PTHR30591">
    <property type="entry name" value="RECBCD ENZYME SUBUNIT RECC"/>
    <property type="match status" value="1"/>
</dbReference>
<keyword evidence="1 14" id="KW-0004">4Fe-4S</keyword>
<keyword evidence="3 14" id="KW-0479">Metal-binding</keyword>
<keyword evidence="8 14" id="KW-0269">Exonuclease</keyword>
<dbReference type="GO" id="GO:0005524">
    <property type="term" value="F:ATP binding"/>
    <property type="evidence" value="ECO:0007669"/>
    <property type="project" value="UniProtKB-UniRule"/>
</dbReference>
<evidence type="ECO:0000256" key="11">
    <source>
        <dbReference type="ARBA" id="ARBA00023014"/>
    </source>
</evidence>
<evidence type="ECO:0000256" key="10">
    <source>
        <dbReference type="ARBA" id="ARBA00023004"/>
    </source>
</evidence>
<evidence type="ECO:0000256" key="4">
    <source>
        <dbReference type="ARBA" id="ARBA00022741"/>
    </source>
</evidence>
<evidence type="ECO:0000313" key="16">
    <source>
        <dbReference type="EMBL" id="AFM41565.1"/>
    </source>
</evidence>
<dbReference type="GO" id="GO:0003690">
    <property type="term" value="F:double-stranded DNA binding"/>
    <property type="evidence" value="ECO:0007669"/>
    <property type="project" value="UniProtKB-UniRule"/>
</dbReference>
<evidence type="ECO:0000256" key="9">
    <source>
        <dbReference type="ARBA" id="ARBA00022840"/>
    </source>
</evidence>
<dbReference type="AlphaFoldDB" id="I4D6Z1"/>
<dbReference type="GO" id="GO:0046872">
    <property type="term" value="F:metal ion binding"/>
    <property type="evidence" value="ECO:0007669"/>
    <property type="project" value="UniProtKB-KW"/>
</dbReference>
<dbReference type="HAMAP" id="MF_01452">
    <property type="entry name" value="AddB_type1"/>
    <property type="match status" value="1"/>
</dbReference>
<evidence type="ECO:0000256" key="5">
    <source>
        <dbReference type="ARBA" id="ARBA00022763"/>
    </source>
</evidence>
<evidence type="ECO:0000256" key="13">
    <source>
        <dbReference type="ARBA" id="ARBA00023204"/>
    </source>
</evidence>
<comment type="function">
    <text evidence="14">The heterodimer acts as both an ATP-dependent DNA helicase and an ATP-dependent, dual-direction single-stranded exonuclease. Recognizes the chi site generating a DNA molecule suitable for the initiation of homologous recombination. The AddB subunit has 5' -&gt; 3' nuclease activity but not helicase activity.</text>
</comment>
<evidence type="ECO:0000256" key="8">
    <source>
        <dbReference type="ARBA" id="ARBA00022839"/>
    </source>
</evidence>
<dbReference type="Pfam" id="PF21445">
    <property type="entry name" value="ADDB_N"/>
    <property type="match status" value="1"/>
</dbReference>
<evidence type="ECO:0000313" key="17">
    <source>
        <dbReference type="Proteomes" id="UP000002892"/>
    </source>
</evidence>
<comment type="similarity">
    <text evidence="14">Belongs to the helicase family. AddB/RexB type 1 subfamily.</text>
</comment>
<keyword evidence="5 14" id="KW-0227">DNA damage</keyword>
<dbReference type="KEGG" id="dai:Desaci_2632"/>
<dbReference type="InterPro" id="IPR049035">
    <property type="entry name" value="ADDB_N"/>
</dbReference>
<dbReference type="PROSITE" id="PS51217">
    <property type="entry name" value="UVRD_HELICASE_CTER"/>
    <property type="match status" value="1"/>
</dbReference>
<evidence type="ECO:0000259" key="15">
    <source>
        <dbReference type="PROSITE" id="PS51217"/>
    </source>
</evidence>
<name>I4D6Z1_DESAJ</name>
<keyword evidence="7 14" id="KW-0347">Helicase</keyword>
<keyword evidence="11 14" id="KW-0411">Iron-sulfur</keyword>
<evidence type="ECO:0000256" key="6">
    <source>
        <dbReference type="ARBA" id="ARBA00022801"/>
    </source>
</evidence>
<keyword evidence="10 14" id="KW-0408">Iron</keyword>
<feature type="domain" description="UvrD-like helicase C-terminal" evidence="15">
    <location>
        <begin position="299"/>
        <end position="614"/>
    </location>
</feature>
<dbReference type="InterPro" id="IPR038726">
    <property type="entry name" value="PDDEXK_AddAB-type"/>
</dbReference>
<evidence type="ECO:0000256" key="14">
    <source>
        <dbReference type="HAMAP-Rule" id="MF_01452"/>
    </source>
</evidence>
<dbReference type="EMBL" id="CP003639">
    <property type="protein sequence ID" value="AFM41565.1"/>
    <property type="molecule type" value="Genomic_DNA"/>
</dbReference>
<keyword evidence="2 14" id="KW-0540">Nuclease</keyword>
<dbReference type="EC" id="3.1.-.-" evidence="14"/>
<accession>I4D6Z1</accession>
<dbReference type="GO" id="GO:0051539">
    <property type="term" value="F:4 iron, 4 sulfur cluster binding"/>
    <property type="evidence" value="ECO:0007669"/>
    <property type="project" value="UniProtKB-KW"/>
</dbReference>
<dbReference type="STRING" id="646529.Desaci_2632"/>
<dbReference type="Gene3D" id="3.40.50.300">
    <property type="entry name" value="P-loop containing nucleotide triphosphate hydrolases"/>
    <property type="match status" value="4"/>
</dbReference>
<evidence type="ECO:0000256" key="2">
    <source>
        <dbReference type="ARBA" id="ARBA00022722"/>
    </source>
</evidence>
<dbReference type="NCBIfam" id="TIGR02773">
    <property type="entry name" value="addB_Gpos"/>
    <property type="match status" value="1"/>
</dbReference>
<dbReference type="Proteomes" id="UP000002892">
    <property type="component" value="Chromosome"/>
</dbReference>
<keyword evidence="13 14" id="KW-0234">DNA repair</keyword>
<dbReference type="InterPro" id="IPR027417">
    <property type="entry name" value="P-loop_NTPase"/>
</dbReference>
<dbReference type="InterPro" id="IPR014140">
    <property type="entry name" value="DNA_helicase_suAddB"/>
</dbReference>
<protein>
    <recommendedName>
        <fullName evidence="14">ATP-dependent helicase/deoxyribonuclease subunit B</fullName>
        <ecNumber evidence="14">3.1.-.-</ecNumber>
    </recommendedName>
    <alternativeName>
        <fullName evidence="14">ATP-dependent helicase/nuclease subunit AddB</fullName>
    </alternativeName>
</protein>
<keyword evidence="6 14" id="KW-0378">Hydrolase</keyword>
<dbReference type="Pfam" id="PF13361">
    <property type="entry name" value="UvrD_C"/>
    <property type="match status" value="1"/>
</dbReference>
<comment type="miscellaneous">
    <text evidence="14">Despite having conserved helicase domains, this subunit does not have helicase activity.</text>
</comment>
<dbReference type="OrthoDB" id="9758506at2"/>
<evidence type="ECO:0000256" key="3">
    <source>
        <dbReference type="ARBA" id="ARBA00022723"/>
    </source>
</evidence>
<proteinExistence type="inferred from homology"/>
<dbReference type="Pfam" id="PF12705">
    <property type="entry name" value="PDDEXK_1"/>
    <property type="match status" value="1"/>
</dbReference>
<evidence type="ECO:0000256" key="12">
    <source>
        <dbReference type="ARBA" id="ARBA00023125"/>
    </source>
</evidence>
<dbReference type="RefSeq" id="WP_014827562.1">
    <property type="nucleotide sequence ID" value="NC_018068.1"/>
</dbReference>
<evidence type="ECO:0000256" key="1">
    <source>
        <dbReference type="ARBA" id="ARBA00022485"/>
    </source>
</evidence>
<keyword evidence="12 14" id="KW-0238">DNA-binding</keyword>
<comment type="cofactor">
    <cofactor evidence="14">
        <name>Mg(2+)</name>
        <dbReference type="ChEBI" id="CHEBI:18420"/>
    </cofactor>
</comment>
<dbReference type="HOGENOM" id="CLU_007838_0_0_9"/>
<dbReference type="SUPFAM" id="SSF52540">
    <property type="entry name" value="P-loop containing nucleoside triphosphate hydrolases"/>
    <property type="match status" value="1"/>
</dbReference>
<comment type="cofactor">
    <cofactor evidence="14">
        <name>[4Fe-4S] cluster</name>
        <dbReference type="ChEBI" id="CHEBI:49883"/>
    </cofactor>
    <text evidence="14">Binds 1 [4Fe-4S] cluster.</text>
</comment>
<dbReference type="InterPro" id="IPR014017">
    <property type="entry name" value="DNA_helicase_UvrD-like_C"/>
</dbReference>
<dbReference type="GO" id="GO:0008409">
    <property type="term" value="F:5'-3' exonuclease activity"/>
    <property type="evidence" value="ECO:0007669"/>
    <property type="project" value="UniProtKB-UniRule"/>
</dbReference>
<keyword evidence="17" id="KW-1185">Reference proteome</keyword>
<gene>
    <name evidence="14" type="primary">addB</name>
    <name evidence="16" type="ordered locus">Desaci_2632</name>
</gene>
<dbReference type="GO" id="GO:0004386">
    <property type="term" value="F:helicase activity"/>
    <property type="evidence" value="ECO:0007669"/>
    <property type="project" value="UniProtKB-KW"/>
</dbReference>
<dbReference type="GO" id="GO:0000724">
    <property type="term" value="P:double-strand break repair via homologous recombination"/>
    <property type="evidence" value="ECO:0007669"/>
    <property type="project" value="UniProtKB-UniRule"/>
</dbReference>